<sequence length="808" mass="86609">MTPDNRQLADKPVFIGVMADRSSHSVYNIFNSMEFGPSAERSAATAASWLEKHSRSLGLFIDGKFVHPDNRETLAVSDLKGEKLFGIVCADDEDILSCVTSSAKGFQKWKEMSDSCRAKVLLRFAGSLQRYSQCVCEVCDLCRIPGSAPALVRLAQYYAGWAQLRHTLLPEWNPRGVVAVVMSDDVFFYSIWLKVLPALAVGNAVIVVPGVKTAPPTLLLAQLLMEAGLPAGVLNVMTSNGSVGVRVAQSKQISYVTYTGSKQDGELLVKQMAGRDILVSLSLSVCSVCPFIIFETADVDSAVDGLMDTAFKNCTEWRWVVCVQESVYDAVVEKLKFRMAGMKCVGLSDECERGQVDTAVHEAEQQGATLIQSCPPPSSGCVYPPTVVCNVAPSCSAVVSPPPGPVVPLLSFRSAAEGVTLGNYRPHGRAASIWTEDLTLALETAKSLCVGLVCVNTHSVTDPSLPQSGRRESGTCTDGGREGLYQFLSASVTPARSEPVSVDYTRFGAAASRFLVPEGSDPSSVSRSCSHLVGGKVCKADSGCSRAVQAPGGAVLAQCPDGGRKDVRNAVEAALKVQPGWMKKSPAARALALYSLADSLDKRRRDMAASIHNQTGLSLEEAAQEVELSISRLSDWAALCDKQSGHVALLPHTGSALSTPEALGVVGVVLPDTKPLLSMVSVLGATVSVGNAVVVVPSEKFPLPALDFISVLQACDVPAGVVSIISGGKDQLTQALANHNEIQAVWYWGGAEGRQFLQHSSPLKRLWLHGEEEEDEDGRKFWTKPSFSMQEEMWRECVVWKSVWIPTA</sequence>
<gene>
    <name evidence="2" type="ORF">AMELA_G00030210</name>
</gene>
<dbReference type="EMBL" id="JAAGNN010000002">
    <property type="protein sequence ID" value="KAF4093195.1"/>
    <property type="molecule type" value="Genomic_DNA"/>
</dbReference>
<dbReference type="GO" id="GO:0016620">
    <property type="term" value="F:oxidoreductase activity, acting on the aldehyde or oxo group of donors, NAD or NADP as acceptor"/>
    <property type="evidence" value="ECO:0007669"/>
    <property type="project" value="InterPro"/>
</dbReference>
<dbReference type="InterPro" id="IPR016163">
    <property type="entry name" value="Ald_DH_C"/>
</dbReference>
<dbReference type="InterPro" id="IPR015590">
    <property type="entry name" value="Aldehyde_DH_dom"/>
</dbReference>
<dbReference type="Pfam" id="PF00171">
    <property type="entry name" value="Aldedh"/>
    <property type="match status" value="2"/>
</dbReference>
<feature type="domain" description="Aldehyde dehydrogenase" evidence="1">
    <location>
        <begin position="69"/>
        <end position="489"/>
    </location>
</feature>
<evidence type="ECO:0000313" key="2">
    <source>
        <dbReference type="EMBL" id="KAF4093195.1"/>
    </source>
</evidence>
<evidence type="ECO:0000313" key="3">
    <source>
        <dbReference type="Proteomes" id="UP000593565"/>
    </source>
</evidence>
<dbReference type="InterPro" id="IPR016162">
    <property type="entry name" value="Ald_DH_N"/>
</dbReference>
<dbReference type="Gene3D" id="3.40.309.10">
    <property type="entry name" value="Aldehyde Dehydrogenase, Chain A, domain 2"/>
    <property type="match status" value="1"/>
</dbReference>
<dbReference type="OrthoDB" id="310895at2759"/>
<proteinExistence type="predicted"/>
<reference evidence="2 3" key="1">
    <citation type="submission" date="2020-02" db="EMBL/GenBank/DDBJ databases">
        <title>A chromosome-scale genome assembly of the black bullhead catfish (Ameiurus melas).</title>
        <authorList>
            <person name="Wen M."/>
            <person name="Zham M."/>
            <person name="Cabau C."/>
            <person name="Klopp C."/>
            <person name="Donnadieu C."/>
            <person name="Roques C."/>
            <person name="Bouchez O."/>
            <person name="Lampietro C."/>
            <person name="Jouanno E."/>
            <person name="Herpin A."/>
            <person name="Louis A."/>
            <person name="Berthelot C."/>
            <person name="Parey E."/>
            <person name="Roest-Crollius H."/>
            <person name="Braasch I."/>
            <person name="Postlethwait J."/>
            <person name="Robinson-Rechavi M."/>
            <person name="Echchiki A."/>
            <person name="Begum T."/>
            <person name="Montfort J."/>
            <person name="Schartl M."/>
            <person name="Bobe J."/>
            <person name="Guiguen Y."/>
        </authorList>
    </citation>
    <scope>NUCLEOTIDE SEQUENCE [LARGE SCALE GENOMIC DNA]</scope>
    <source>
        <strain evidence="2">M_S1</strain>
        <tissue evidence="2">Blood</tissue>
    </source>
</reference>
<organism evidence="2 3">
    <name type="scientific">Ameiurus melas</name>
    <name type="common">Black bullhead</name>
    <name type="synonym">Silurus melas</name>
    <dbReference type="NCBI Taxonomy" id="219545"/>
    <lineage>
        <taxon>Eukaryota</taxon>
        <taxon>Metazoa</taxon>
        <taxon>Chordata</taxon>
        <taxon>Craniata</taxon>
        <taxon>Vertebrata</taxon>
        <taxon>Euteleostomi</taxon>
        <taxon>Actinopterygii</taxon>
        <taxon>Neopterygii</taxon>
        <taxon>Teleostei</taxon>
        <taxon>Ostariophysi</taxon>
        <taxon>Siluriformes</taxon>
        <taxon>Ictaluridae</taxon>
        <taxon>Ameiurus</taxon>
    </lineage>
</organism>
<dbReference type="PANTHER" id="PTHR11699">
    <property type="entry name" value="ALDEHYDE DEHYDROGENASE-RELATED"/>
    <property type="match status" value="1"/>
</dbReference>
<feature type="domain" description="Aldehyde dehydrogenase" evidence="1">
    <location>
        <begin position="552"/>
        <end position="767"/>
    </location>
</feature>
<evidence type="ECO:0000259" key="1">
    <source>
        <dbReference type="Pfam" id="PF00171"/>
    </source>
</evidence>
<accession>A0A7J6BDL8</accession>
<dbReference type="SUPFAM" id="SSF53720">
    <property type="entry name" value="ALDH-like"/>
    <property type="match status" value="2"/>
</dbReference>
<dbReference type="AlphaFoldDB" id="A0A7J6BDL8"/>
<comment type="caution">
    <text evidence="2">The sequence shown here is derived from an EMBL/GenBank/DDBJ whole genome shotgun (WGS) entry which is preliminary data.</text>
</comment>
<dbReference type="Proteomes" id="UP000593565">
    <property type="component" value="Unassembled WGS sequence"/>
</dbReference>
<keyword evidence="3" id="KW-1185">Reference proteome</keyword>
<dbReference type="InterPro" id="IPR016161">
    <property type="entry name" value="Ald_DH/histidinol_DH"/>
</dbReference>
<name>A0A7J6BDL8_AMEME</name>
<protein>
    <recommendedName>
        <fullName evidence="1">Aldehyde dehydrogenase domain-containing protein</fullName>
    </recommendedName>
</protein>
<dbReference type="Gene3D" id="3.40.605.10">
    <property type="entry name" value="Aldehyde Dehydrogenase, Chain A, domain 1"/>
    <property type="match status" value="2"/>
</dbReference>